<dbReference type="Proteomes" id="UP000659438">
    <property type="component" value="Unassembled WGS sequence"/>
</dbReference>
<organism evidence="1">
    <name type="scientific">Pseudomonas marvdashtae</name>
    <dbReference type="NCBI Taxonomy" id="2745500"/>
    <lineage>
        <taxon>Bacteria</taxon>
        <taxon>Pseudomonadati</taxon>
        <taxon>Pseudomonadota</taxon>
        <taxon>Gammaproteobacteria</taxon>
        <taxon>Pseudomonadales</taxon>
        <taxon>Pseudomonadaceae</taxon>
        <taxon>Pseudomonas</taxon>
    </lineage>
</organism>
<reference evidence="1" key="2">
    <citation type="submission" date="2020-07" db="EMBL/GenBank/DDBJ databases">
        <authorList>
            <person name="Lood C."/>
            <person name="Girard L."/>
        </authorList>
    </citation>
    <scope>NUCLEOTIDE SEQUENCE</scope>
    <source>
        <strain evidence="1">SWRI102</strain>
    </source>
</reference>
<dbReference type="EMBL" id="JABWQX010000002">
    <property type="protein sequence ID" value="MBC3395117.1"/>
    <property type="molecule type" value="Genomic_DNA"/>
</dbReference>
<proteinExistence type="predicted"/>
<gene>
    <name evidence="2" type="ORF">HU742_018100</name>
    <name evidence="1" type="ORF">HU742_07865</name>
</gene>
<sequence>MTGWPEAMANDYVSRTSDYMLTGLGSPEGVVPSNRTRQFWSTDDQKLYINSAIGSRTGWVLVV</sequence>
<evidence type="ECO:0000313" key="1">
    <source>
        <dbReference type="EMBL" id="MBC3395117.1"/>
    </source>
</evidence>
<evidence type="ECO:0000313" key="3">
    <source>
        <dbReference type="Proteomes" id="UP000659438"/>
    </source>
</evidence>
<dbReference type="RefSeq" id="WP_186643069.1">
    <property type="nucleotide sequence ID" value="NZ_JABWQX020000001.1"/>
</dbReference>
<dbReference type="AlphaFoldDB" id="A0A923JPQ3"/>
<keyword evidence="3" id="KW-1185">Reference proteome</keyword>
<reference evidence="2" key="3">
    <citation type="submission" date="2021-06" db="EMBL/GenBank/DDBJ databases">
        <title>Updating the genus Pseudomonas: Description of 43 new species and partition of the Pseudomonas putida group.</title>
        <authorList>
            <person name="Girard L."/>
            <person name="Lood C."/>
            <person name="Vandamme P."/>
            <person name="Rokni-Zadeh H."/>
            <person name="Van Noort V."/>
            <person name="Hofte M."/>
            <person name="Lavigne R."/>
            <person name="De Mot R."/>
        </authorList>
    </citation>
    <scope>NUCLEOTIDE SEQUENCE</scope>
    <source>
        <strain evidence="2">SWRI102</strain>
    </source>
</reference>
<protein>
    <submittedName>
        <fullName evidence="1">Uncharacterized protein</fullName>
    </submittedName>
</protein>
<dbReference type="EMBL" id="JABWQX020000001">
    <property type="protein sequence ID" value="MBV4553061.1"/>
    <property type="molecule type" value="Genomic_DNA"/>
</dbReference>
<evidence type="ECO:0000313" key="2">
    <source>
        <dbReference type="EMBL" id="MBV4553061.1"/>
    </source>
</evidence>
<name>A0A923JPQ3_9PSED</name>
<comment type="caution">
    <text evidence="1">The sequence shown here is derived from an EMBL/GenBank/DDBJ whole genome shotgun (WGS) entry which is preliminary data.</text>
</comment>
<accession>A0A923JPQ3</accession>
<reference evidence="1 3" key="1">
    <citation type="journal article" date="2020" name="Microorganisms">
        <title>Reliable Identification of Environmental Pseudomonas Isolates Using the rpoD Gene.</title>
        <authorList>
            <consortium name="The Broad Institute Genome Sequencing Platform"/>
            <person name="Girard L."/>
            <person name="Lood C."/>
            <person name="Rokni-Zadeh H."/>
            <person name="van Noort V."/>
            <person name="Lavigne R."/>
            <person name="De Mot R."/>
        </authorList>
    </citation>
    <scope>NUCLEOTIDE SEQUENCE</scope>
    <source>
        <strain evidence="1 3">SWRI102</strain>
    </source>
</reference>